<protein>
    <submittedName>
        <fullName evidence="3">Uncharacterized protein</fullName>
    </submittedName>
</protein>
<feature type="compositionally biased region" description="Low complexity" evidence="2">
    <location>
        <begin position="419"/>
        <end position="431"/>
    </location>
</feature>
<evidence type="ECO:0000313" key="3">
    <source>
        <dbReference type="EMBL" id="CAF0771012.1"/>
    </source>
</evidence>
<reference evidence="3" key="1">
    <citation type="submission" date="2021-02" db="EMBL/GenBank/DDBJ databases">
        <authorList>
            <person name="Nowell W R."/>
        </authorList>
    </citation>
    <scope>NUCLEOTIDE SEQUENCE</scope>
    <source>
        <strain evidence="3">Ploen Becks lab</strain>
    </source>
</reference>
<dbReference type="Proteomes" id="UP000663879">
    <property type="component" value="Unassembled WGS sequence"/>
</dbReference>
<keyword evidence="1" id="KW-0175">Coiled coil</keyword>
<feature type="region of interest" description="Disordered" evidence="2">
    <location>
        <begin position="414"/>
        <end position="433"/>
    </location>
</feature>
<proteinExistence type="predicted"/>
<feature type="coiled-coil region" evidence="1">
    <location>
        <begin position="370"/>
        <end position="411"/>
    </location>
</feature>
<name>A0A813QRL4_9BILA</name>
<organism evidence="3 4">
    <name type="scientific">Brachionus calyciflorus</name>
    <dbReference type="NCBI Taxonomy" id="104777"/>
    <lineage>
        <taxon>Eukaryota</taxon>
        <taxon>Metazoa</taxon>
        <taxon>Spiralia</taxon>
        <taxon>Gnathifera</taxon>
        <taxon>Rotifera</taxon>
        <taxon>Eurotatoria</taxon>
        <taxon>Monogononta</taxon>
        <taxon>Pseudotrocha</taxon>
        <taxon>Ploima</taxon>
        <taxon>Brachionidae</taxon>
        <taxon>Brachionus</taxon>
    </lineage>
</organism>
<sequence>MMYQTEIVEKPQQQQQQQPTQYGLIKERIQQTIGQIPRMIERHTVKRSVTPVTTEEVEKRTTEQEQLMCQIKELVGQVQEVLVGHEQQCGKQTEQEDLLRQIREIQNQIQYFTLAQQQPKPVEQVKPEGKMEKETETVKKISELQTKIQGMIYGEQKPEQWYQPRQFEITPVELIGESIKTEMYDRELLTEKRRQVCEKLTQQLRVLEDLLVEKQYEIISKLPKFEQFHFDLEKQLFEQIKKRFAELERHYFVYGYEQECEQRHMKMFVQLKQHIKQIEEIFYPVHFEIRMSLKTKEQYHREQLQQLLEKIRGFRCLLQEIMTCTETCEKKEQPETLETKIFNLISLPMYFDEEEIFTRPTKQEETTDKVVLLRKELEQIKLAKQELEMRLYETDRKVEQFQRQIELLEKTPKYEQEQPKQQQQQQQQPQEVKGEFVQYGKPEEELIKISLRQIQQQQPTWYTTVEPKTEMLIKSRIAKFGEYEQQQPITKYF</sequence>
<evidence type="ECO:0000313" key="4">
    <source>
        <dbReference type="Proteomes" id="UP000663879"/>
    </source>
</evidence>
<keyword evidence="4" id="KW-1185">Reference proteome</keyword>
<evidence type="ECO:0000256" key="1">
    <source>
        <dbReference type="SAM" id="Coils"/>
    </source>
</evidence>
<dbReference type="AlphaFoldDB" id="A0A813QRL4"/>
<comment type="caution">
    <text evidence="3">The sequence shown here is derived from an EMBL/GenBank/DDBJ whole genome shotgun (WGS) entry which is preliminary data.</text>
</comment>
<dbReference type="OrthoDB" id="10470098at2759"/>
<gene>
    <name evidence="3" type="ORF">OXX778_LOCUS4951</name>
</gene>
<evidence type="ECO:0000256" key="2">
    <source>
        <dbReference type="SAM" id="MobiDB-lite"/>
    </source>
</evidence>
<accession>A0A813QRL4</accession>
<dbReference type="EMBL" id="CAJNOC010000516">
    <property type="protein sequence ID" value="CAF0771012.1"/>
    <property type="molecule type" value="Genomic_DNA"/>
</dbReference>